<dbReference type="Gene3D" id="3.30.310.80">
    <property type="entry name" value="Kinase associated domain 1, KA1"/>
    <property type="match status" value="1"/>
</dbReference>
<accession>A0A9R1VUU0</accession>
<dbReference type="EMBL" id="NBSK02000004">
    <property type="protein sequence ID" value="KAJ0211377.1"/>
    <property type="molecule type" value="Genomic_DNA"/>
</dbReference>
<organism evidence="1 2">
    <name type="scientific">Lactuca sativa</name>
    <name type="common">Garden lettuce</name>
    <dbReference type="NCBI Taxonomy" id="4236"/>
    <lineage>
        <taxon>Eukaryota</taxon>
        <taxon>Viridiplantae</taxon>
        <taxon>Streptophyta</taxon>
        <taxon>Embryophyta</taxon>
        <taxon>Tracheophyta</taxon>
        <taxon>Spermatophyta</taxon>
        <taxon>Magnoliopsida</taxon>
        <taxon>eudicotyledons</taxon>
        <taxon>Gunneridae</taxon>
        <taxon>Pentapetalae</taxon>
        <taxon>asterids</taxon>
        <taxon>campanulids</taxon>
        <taxon>Asterales</taxon>
        <taxon>Asteraceae</taxon>
        <taxon>Cichorioideae</taxon>
        <taxon>Cichorieae</taxon>
        <taxon>Lactucinae</taxon>
        <taxon>Lactuca</taxon>
    </lineage>
</organism>
<dbReference type="Proteomes" id="UP000235145">
    <property type="component" value="Unassembled WGS sequence"/>
</dbReference>
<evidence type="ECO:0000313" key="1">
    <source>
        <dbReference type="EMBL" id="KAJ0211377.1"/>
    </source>
</evidence>
<comment type="caution">
    <text evidence="1">The sequence shown here is derived from an EMBL/GenBank/DDBJ whole genome shotgun (WGS) entry which is preliminary data.</text>
</comment>
<dbReference type="AlphaFoldDB" id="A0A9R1VUU0"/>
<evidence type="ECO:0000313" key="2">
    <source>
        <dbReference type="Proteomes" id="UP000235145"/>
    </source>
</evidence>
<protein>
    <submittedName>
        <fullName evidence="1">Uncharacterized protein</fullName>
    </submittedName>
</protein>
<sequence>MSISFNAVDSEYRLPFHIQLRLLLNTSPTPATRIGDAMAKMVVSLWGGLTALKKLTCVEVAPSLQMVEVRKAGGDTLEFHKVNNNFLSVGNANIEILVFNFNIGRLTDEIVVDSKVNLFFVFEKTGKVNQK</sequence>
<reference evidence="1 2" key="1">
    <citation type="journal article" date="2017" name="Nat. Commun.">
        <title>Genome assembly with in vitro proximity ligation data and whole-genome triplication in lettuce.</title>
        <authorList>
            <person name="Reyes-Chin-Wo S."/>
            <person name="Wang Z."/>
            <person name="Yang X."/>
            <person name="Kozik A."/>
            <person name="Arikit S."/>
            <person name="Song C."/>
            <person name="Xia L."/>
            <person name="Froenicke L."/>
            <person name="Lavelle D.O."/>
            <person name="Truco M.J."/>
            <person name="Xia R."/>
            <person name="Zhu S."/>
            <person name="Xu C."/>
            <person name="Xu H."/>
            <person name="Xu X."/>
            <person name="Cox K."/>
            <person name="Korf I."/>
            <person name="Meyers B.C."/>
            <person name="Michelmore R.W."/>
        </authorList>
    </citation>
    <scope>NUCLEOTIDE SEQUENCE [LARGE SCALE GENOMIC DNA]</scope>
    <source>
        <strain evidence="2">cv. Salinas</strain>
        <tissue evidence="1">Seedlings</tissue>
    </source>
</reference>
<keyword evidence="2" id="KW-1185">Reference proteome</keyword>
<name>A0A9R1VUU0_LACSA</name>
<gene>
    <name evidence="1" type="ORF">LSAT_V11C400203660</name>
</gene>
<proteinExistence type="predicted"/>